<name>A0A3B0QZX6_9ZZZZ</name>
<dbReference type="SUPFAM" id="SSF53850">
    <property type="entry name" value="Periplasmic binding protein-like II"/>
    <property type="match status" value="1"/>
</dbReference>
<dbReference type="Pfam" id="PF13416">
    <property type="entry name" value="SBP_bac_8"/>
    <property type="match status" value="1"/>
</dbReference>
<dbReference type="CDD" id="cd13589">
    <property type="entry name" value="PBP2_polyamine_RpCGA009"/>
    <property type="match status" value="1"/>
</dbReference>
<protein>
    <submittedName>
        <fullName evidence="2">Spermidine/putrescine-binding periplasmic protein</fullName>
    </submittedName>
</protein>
<keyword evidence="1" id="KW-0732">Signal</keyword>
<organism evidence="2">
    <name type="scientific">hydrothermal vent metagenome</name>
    <dbReference type="NCBI Taxonomy" id="652676"/>
    <lineage>
        <taxon>unclassified sequences</taxon>
        <taxon>metagenomes</taxon>
        <taxon>ecological metagenomes</taxon>
    </lineage>
</organism>
<dbReference type="PANTHER" id="PTHR30222">
    <property type="entry name" value="SPERMIDINE/PUTRESCINE-BINDING PERIPLASMIC PROTEIN"/>
    <property type="match status" value="1"/>
</dbReference>
<gene>
    <name evidence="2" type="ORF">MNBD_ALPHA08-462</name>
</gene>
<dbReference type="PANTHER" id="PTHR30222:SF2">
    <property type="entry name" value="ABC TRANSPORTER SUBSTRATE-BINDING PROTEIN"/>
    <property type="match status" value="1"/>
</dbReference>
<proteinExistence type="predicted"/>
<accession>A0A3B0QZX6</accession>
<dbReference type="AlphaFoldDB" id="A0A3B0QZX6"/>
<dbReference type="InterPro" id="IPR006059">
    <property type="entry name" value="SBP"/>
</dbReference>
<sequence length="374" mass="40688">MKKLLTKGTAVAAMAAVATLGAGITAIAQSQTTLTIVSWGGAYTASQQGAYHAPYMKANPNIKIVNDDSASGALAKLRAQVEAKNVTWDLVDMVASDAITACDDGLVEKIDPDKDLAAAPDGTPASKDFFAGTLTPGGSNCFIPQIVYSTTFGYRTDKVAVKPTSVCDVFDLKKIPGKRALEKKPINNIEWALLCSGVPKDKLYEVMSTKEGIDKAFAKLDTIKSEVIWWTKGAQTPQLLSDGEVVIGSTYNGRLFAAIEEKKQPIAMLWDYQVFDLDGWVVPKGGKNTAEVMKYLRFATDTQRLADQAKFISYGPARYSSGPLVGKHAKLGIDMKPHMPTNAENAKTQLLFNYEWWADNRASLDERFNAWLAK</sequence>
<dbReference type="EMBL" id="UOEC01000014">
    <property type="protein sequence ID" value="VAV86820.1"/>
    <property type="molecule type" value="Genomic_DNA"/>
</dbReference>
<dbReference type="Gene3D" id="3.40.190.10">
    <property type="entry name" value="Periplasmic binding protein-like II"/>
    <property type="match status" value="2"/>
</dbReference>
<evidence type="ECO:0000256" key="1">
    <source>
        <dbReference type="ARBA" id="ARBA00022729"/>
    </source>
</evidence>
<reference evidence="2" key="1">
    <citation type="submission" date="2018-06" db="EMBL/GenBank/DDBJ databases">
        <authorList>
            <person name="Zhirakovskaya E."/>
        </authorList>
    </citation>
    <scope>NUCLEOTIDE SEQUENCE</scope>
</reference>
<evidence type="ECO:0000313" key="2">
    <source>
        <dbReference type="EMBL" id="VAV86820.1"/>
    </source>
</evidence>